<reference evidence="6 7" key="1">
    <citation type="journal article" date="2018" name="Mol. Biol. Evol.">
        <title>Broad Genomic Sampling Reveals a Smut Pathogenic Ancestry of the Fungal Clade Ustilaginomycotina.</title>
        <authorList>
            <person name="Kijpornyongpan T."/>
            <person name="Mondo S.J."/>
            <person name="Barry K."/>
            <person name="Sandor L."/>
            <person name="Lee J."/>
            <person name="Lipzen A."/>
            <person name="Pangilinan J."/>
            <person name="LaButti K."/>
            <person name="Hainaut M."/>
            <person name="Henrissat B."/>
            <person name="Grigoriev I.V."/>
            <person name="Spatafora J.W."/>
            <person name="Aime M.C."/>
        </authorList>
    </citation>
    <scope>NUCLEOTIDE SEQUENCE [LARGE SCALE GENOMIC DNA]</scope>
    <source>
        <strain evidence="6 7">MCA 4198</strain>
    </source>
</reference>
<dbReference type="Proteomes" id="UP000245768">
    <property type="component" value="Unassembled WGS sequence"/>
</dbReference>
<proteinExistence type="inferred from homology"/>
<keyword evidence="4" id="KW-0805">Transcription regulation</keyword>
<evidence type="ECO:0000256" key="3">
    <source>
        <dbReference type="ARBA" id="ARBA00023242"/>
    </source>
</evidence>
<keyword evidence="7" id="KW-1185">Reference proteome</keyword>
<dbReference type="Pfam" id="PF10280">
    <property type="entry name" value="Med11"/>
    <property type="match status" value="1"/>
</dbReference>
<evidence type="ECO:0000256" key="5">
    <source>
        <dbReference type="SAM" id="MobiDB-lite"/>
    </source>
</evidence>
<keyword evidence="3 4" id="KW-0539">Nucleus</keyword>
<sequence>MTASSSNPASQPAIAPQLEEKIEAVRSEKLLADAERRRIAVRAKNEKARRMVRRLESCDGNIADLLSQASDCLRTLVDATAHESAYAAHADVRSYNESEDELRKTFELRAQQWFATLHEVQLGLRSAVRNLRKAQMEPTQRDISAAAGGPASSSSSSSSVPASPALNHVGKAERGHGLGIHTTEASLSESSSSSRSSLLDAFVDVGLKGPDLIAEDKKATKSSLLHDTKLSLSALRMQEHSWQQLAEALGEIAERRQAGSRSSKGSQRATSLPKMSQGQKERVRSLANDLVAAKDSQDSRLMSALLQMGIGPTDDVGTMADSMRADSGRA</sequence>
<keyword evidence="4" id="KW-0010">Activator</keyword>
<dbReference type="GO" id="GO:0003712">
    <property type="term" value="F:transcription coregulator activity"/>
    <property type="evidence" value="ECO:0007669"/>
    <property type="project" value="InterPro"/>
</dbReference>
<comment type="subunit">
    <text evidence="4">Component of the Mediator complex.</text>
</comment>
<name>A0A316YWX1_9BASI</name>
<feature type="compositionally biased region" description="Polar residues" evidence="5">
    <location>
        <begin position="259"/>
        <end position="278"/>
    </location>
</feature>
<comment type="function">
    <text evidence="4">Component of the Mediator complex, a coactivator involved in the regulated transcription of nearly all RNA polymerase II-dependent genes. Mediator functions as a bridge to convey information from gene-specific regulatory proteins to the basal RNA polymerase II transcription machinery. Mediator is recruited to promoters by direct interactions with regulatory proteins and serves as a scaffold for the assembly of a functional pre-initiation complex with RNA polymerase II and the general transcription factors.</text>
</comment>
<dbReference type="Gene3D" id="1.10.287.3490">
    <property type="match status" value="1"/>
</dbReference>
<feature type="region of interest" description="Disordered" evidence="5">
    <location>
        <begin position="310"/>
        <end position="330"/>
    </location>
</feature>
<dbReference type="OrthoDB" id="3358442at2759"/>
<dbReference type="GO" id="GO:0006357">
    <property type="term" value="P:regulation of transcription by RNA polymerase II"/>
    <property type="evidence" value="ECO:0007669"/>
    <property type="project" value="InterPro"/>
</dbReference>
<dbReference type="AlphaFoldDB" id="A0A316YWX1"/>
<evidence type="ECO:0000313" key="6">
    <source>
        <dbReference type="EMBL" id="PWN94030.1"/>
    </source>
</evidence>
<dbReference type="EMBL" id="KZ819634">
    <property type="protein sequence ID" value="PWN94030.1"/>
    <property type="molecule type" value="Genomic_DNA"/>
</dbReference>
<comment type="subcellular location">
    <subcellularLocation>
        <location evidence="1 4">Nucleus</location>
    </subcellularLocation>
</comment>
<dbReference type="InParanoid" id="A0A316YWX1"/>
<dbReference type="InterPro" id="IPR019404">
    <property type="entry name" value="Mediator_Med11"/>
</dbReference>
<feature type="compositionally biased region" description="Low complexity" evidence="5">
    <location>
        <begin position="144"/>
        <end position="165"/>
    </location>
</feature>
<keyword evidence="4" id="KW-0804">Transcription</keyword>
<evidence type="ECO:0000256" key="2">
    <source>
        <dbReference type="ARBA" id="ARBA00008186"/>
    </source>
</evidence>
<feature type="region of interest" description="Disordered" evidence="5">
    <location>
        <begin position="253"/>
        <end position="285"/>
    </location>
</feature>
<gene>
    <name evidence="4" type="primary">MED11</name>
    <name evidence="6" type="ORF">FA10DRAFT_264623</name>
</gene>
<dbReference type="GO" id="GO:0016592">
    <property type="term" value="C:mediator complex"/>
    <property type="evidence" value="ECO:0007669"/>
    <property type="project" value="InterPro"/>
</dbReference>
<comment type="similarity">
    <text evidence="2 4">Belongs to the Mediator complex subunit 11 family.</text>
</comment>
<organism evidence="6 7">
    <name type="scientific">Acaromyces ingoldii</name>
    <dbReference type="NCBI Taxonomy" id="215250"/>
    <lineage>
        <taxon>Eukaryota</taxon>
        <taxon>Fungi</taxon>
        <taxon>Dikarya</taxon>
        <taxon>Basidiomycota</taxon>
        <taxon>Ustilaginomycotina</taxon>
        <taxon>Exobasidiomycetes</taxon>
        <taxon>Exobasidiales</taxon>
        <taxon>Cryptobasidiaceae</taxon>
        <taxon>Acaromyces</taxon>
    </lineage>
</organism>
<accession>A0A316YWX1</accession>
<evidence type="ECO:0000256" key="1">
    <source>
        <dbReference type="ARBA" id="ARBA00004123"/>
    </source>
</evidence>
<feature type="region of interest" description="Disordered" evidence="5">
    <location>
        <begin position="133"/>
        <end position="170"/>
    </location>
</feature>
<evidence type="ECO:0000256" key="4">
    <source>
        <dbReference type="RuleBase" id="RU364147"/>
    </source>
</evidence>
<evidence type="ECO:0000313" key="7">
    <source>
        <dbReference type="Proteomes" id="UP000245768"/>
    </source>
</evidence>
<protein>
    <recommendedName>
        <fullName evidence="4">Mediator of RNA polymerase II transcription subunit 11</fullName>
    </recommendedName>
    <alternativeName>
        <fullName evidence="4">Mediator complex subunit 11</fullName>
    </alternativeName>
</protein>